<dbReference type="RefSeq" id="XP_001890040.1">
    <property type="nucleotide sequence ID" value="XM_001890005.1"/>
</dbReference>
<dbReference type="Proteomes" id="UP000001194">
    <property type="component" value="Unassembled WGS sequence"/>
</dbReference>
<dbReference type="AlphaFoldDB" id="B0E1F5"/>
<evidence type="ECO:0000313" key="1">
    <source>
        <dbReference type="EMBL" id="EDQ99320.1"/>
    </source>
</evidence>
<proteinExistence type="predicted"/>
<dbReference type="EMBL" id="DS547167">
    <property type="protein sequence ID" value="EDQ99320.1"/>
    <property type="molecule type" value="Genomic_DNA"/>
</dbReference>
<dbReference type="GeneID" id="6085666"/>
<reference evidence="1 2" key="1">
    <citation type="journal article" date="2008" name="Nature">
        <title>The genome of Laccaria bicolor provides insights into mycorrhizal symbiosis.</title>
        <authorList>
            <person name="Martin F."/>
            <person name="Aerts A."/>
            <person name="Ahren D."/>
            <person name="Brun A."/>
            <person name="Danchin E.G.J."/>
            <person name="Duchaussoy F."/>
            <person name="Gibon J."/>
            <person name="Kohler A."/>
            <person name="Lindquist E."/>
            <person name="Pereda V."/>
            <person name="Salamov A."/>
            <person name="Shapiro H.J."/>
            <person name="Wuyts J."/>
            <person name="Blaudez D."/>
            <person name="Buee M."/>
            <person name="Brokstein P."/>
            <person name="Canbaeck B."/>
            <person name="Cohen D."/>
            <person name="Courty P.E."/>
            <person name="Coutinho P.M."/>
            <person name="Delaruelle C."/>
            <person name="Detter J.C."/>
            <person name="Deveau A."/>
            <person name="DiFazio S."/>
            <person name="Duplessis S."/>
            <person name="Fraissinet-Tachet L."/>
            <person name="Lucic E."/>
            <person name="Frey-Klett P."/>
            <person name="Fourrey C."/>
            <person name="Feussner I."/>
            <person name="Gay G."/>
            <person name="Grimwood J."/>
            <person name="Hoegger P.J."/>
            <person name="Jain P."/>
            <person name="Kilaru S."/>
            <person name="Labbe J."/>
            <person name="Lin Y.C."/>
            <person name="Legue V."/>
            <person name="Le Tacon F."/>
            <person name="Marmeisse R."/>
            <person name="Melayah D."/>
            <person name="Montanini B."/>
            <person name="Muratet M."/>
            <person name="Nehls U."/>
            <person name="Niculita-Hirzel H."/>
            <person name="Oudot-Le Secq M.P."/>
            <person name="Peter M."/>
            <person name="Quesneville H."/>
            <person name="Rajashekar B."/>
            <person name="Reich M."/>
            <person name="Rouhier N."/>
            <person name="Schmutz J."/>
            <person name="Yin T."/>
            <person name="Chalot M."/>
            <person name="Henrissat B."/>
            <person name="Kuees U."/>
            <person name="Lucas S."/>
            <person name="Van de Peer Y."/>
            <person name="Podila G.K."/>
            <person name="Polle A."/>
            <person name="Pukkila P.J."/>
            <person name="Richardson P.M."/>
            <person name="Rouze P."/>
            <person name="Sanders I.R."/>
            <person name="Stajich J.E."/>
            <person name="Tunlid A."/>
            <person name="Tuskan G."/>
            <person name="Grigoriev I.V."/>
        </authorList>
    </citation>
    <scope>NUCLEOTIDE SEQUENCE [LARGE SCALE GENOMIC DNA]</scope>
    <source>
        <strain evidence="2">S238N-H82 / ATCC MYA-4686</strain>
    </source>
</reference>
<keyword evidence="2" id="KW-1185">Reference proteome</keyword>
<organism evidence="2">
    <name type="scientific">Laccaria bicolor (strain S238N-H82 / ATCC MYA-4686)</name>
    <name type="common">Bicoloured deceiver</name>
    <name type="synonym">Laccaria laccata var. bicolor</name>
    <dbReference type="NCBI Taxonomy" id="486041"/>
    <lineage>
        <taxon>Eukaryota</taxon>
        <taxon>Fungi</taxon>
        <taxon>Dikarya</taxon>
        <taxon>Basidiomycota</taxon>
        <taxon>Agaricomycotina</taxon>
        <taxon>Agaricomycetes</taxon>
        <taxon>Agaricomycetidae</taxon>
        <taxon>Agaricales</taxon>
        <taxon>Agaricineae</taxon>
        <taxon>Hydnangiaceae</taxon>
        <taxon>Laccaria</taxon>
    </lineage>
</organism>
<gene>
    <name evidence="1" type="ORF">LACBIDRAFT_316697</name>
</gene>
<accession>B0E1F5</accession>
<evidence type="ECO:0000313" key="2">
    <source>
        <dbReference type="Proteomes" id="UP000001194"/>
    </source>
</evidence>
<protein>
    <submittedName>
        <fullName evidence="1">Predicted protein</fullName>
    </submittedName>
</protein>
<name>B0E1F5_LACBS</name>
<dbReference type="KEGG" id="lbc:LACBIDRAFT_316697"/>
<sequence>MAITTDYEVPVPTSSSTMTAIEDAIRSLRLTHAKGQDFVRAFVQIVDRSTGSPHPSTPPVILDHATSPISTSYDILGFDGDEDLNNASKEACLDHDGAGDMQPFQCPICASRSIAAASVNVVAAIGAPPSASVTAATPIIASLSTASGAYHPNHKTMA</sequence>
<dbReference type="InParanoid" id="B0E1F5"/>
<dbReference type="HOGENOM" id="CLU_1669676_0_0_1"/>